<protein>
    <submittedName>
        <fullName evidence="2">Putative two-component regulator with metal-dependent phosphohydrolase, HD region</fullName>
    </submittedName>
</protein>
<dbReference type="InterPro" id="IPR003607">
    <property type="entry name" value="HD/PDEase_dom"/>
</dbReference>
<evidence type="ECO:0000313" key="3">
    <source>
        <dbReference type="Proteomes" id="UP000061457"/>
    </source>
</evidence>
<dbReference type="PANTHER" id="PTHR33594">
    <property type="entry name" value="SUPERFAMILY HYDROLASE, PUTATIVE (AFU_ORTHOLOGUE AFUA_1G03035)-RELATED"/>
    <property type="match status" value="1"/>
</dbReference>
<dbReference type="InterPro" id="IPR006674">
    <property type="entry name" value="HD_domain"/>
</dbReference>
<dbReference type="SUPFAM" id="SSF109604">
    <property type="entry name" value="HD-domain/PDEase-like"/>
    <property type="match status" value="1"/>
</dbReference>
<feature type="domain" description="HD/PDEase" evidence="1">
    <location>
        <begin position="24"/>
        <end position="141"/>
    </location>
</feature>
<evidence type="ECO:0000313" key="2">
    <source>
        <dbReference type="EMBL" id="ALO42340.1"/>
    </source>
</evidence>
<keyword evidence="3" id="KW-1185">Reference proteome</keyword>
<dbReference type="STRING" id="161398.PP2015_1839"/>
<sequence>MNIDKLASLEQSCREFVQTLPIADAGHDLAHVQRVVTAAKLLAEKEQADLQVVVAAAWLHDCVAVAKNSPLRSQASKLAADKASEFLTSIDFASEKLSAVHHAIVAHSYSANVKAETLEAKIVQDADRLDSLGAIGIARCFTVGGAMHRSVYNVDDPFCEYREPDDYSYTVDHFYNKLFKLPEVMHTYAGKQEAESRVLFMKEFMGKLGQEIGI</sequence>
<name>A0A0S2K2N8_9GAMM</name>
<dbReference type="Pfam" id="PF01966">
    <property type="entry name" value="HD"/>
    <property type="match status" value="1"/>
</dbReference>
<organism evidence="2 3">
    <name type="scientific">Pseudoalteromonas phenolica</name>
    <dbReference type="NCBI Taxonomy" id="161398"/>
    <lineage>
        <taxon>Bacteria</taxon>
        <taxon>Pseudomonadati</taxon>
        <taxon>Pseudomonadota</taxon>
        <taxon>Gammaproteobacteria</taxon>
        <taxon>Alteromonadales</taxon>
        <taxon>Pseudoalteromonadaceae</taxon>
        <taxon>Pseudoalteromonas</taxon>
    </lineage>
</organism>
<dbReference type="Gene3D" id="1.10.3210.50">
    <property type="match status" value="1"/>
</dbReference>
<proteinExistence type="predicted"/>
<keyword evidence="2" id="KW-0378">Hydrolase</keyword>
<dbReference type="PATRIC" id="fig|161398.10.peg.1867"/>
<dbReference type="KEGG" id="pphe:PP2015_1839"/>
<dbReference type="EMBL" id="CP013187">
    <property type="protein sequence ID" value="ALO42340.1"/>
    <property type="molecule type" value="Genomic_DNA"/>
</dbReference>
<dbReference type="Proteomes" id="UP000061457">
    <property type="component" value="Chromosome I"/>
</dbReference>
<gene>
    <name evidence="2" type="ORF">PP2015_1839</name>
</gene>
<evidence type="ECO:0000259" key="1">
    <source>
        <dbReference type="SMART" id="SM00471"/>
    </source>
</evidence>
<dbReference type="AlphaFoldDB" id="A0A0S2K2N8"/>
<dbReference type="PANTHER" id="PTHR33594:SF1">
    <property type="entry name" value="HD_PDEASE DOMAIN-CONTAINING PROTEIN"/>
    <property type="match status" value="1"/>
</dbReference>
<dbReference type="SMART" id="SM00471">
    <property type="entry name" value="HDc"/>
    <property type="match status" value="1"/>
</dbReference>
<dbReference type="RefSeq" id="WP_227009251.1">
    <property type="nucleotide sequence ID" value="NZ_CP013187.1"/>
</dbReference>
<reference evidence="2 3" key="1">
    <citation type="submission" date="2015-11" db="EMBL/GenBank/DDBJ databases">
        <authorList>
            <person name="Zhang Y."/>
            <person name="Guo Z."/>
        </authorList>
    </citation>
    <scope>NUCLEOTIDE SEQUENCE [LARGE SCALE GENOMIC DNA]</scope>
    <source>
        <strain evidence="2 3">KCTC 12086</strain>
    </source>
</reference>
<dbReference type="CDD" id="cd00077">
    <property type="entry name" value="HDc"/>
    <property type="match status" value="1"/>
</dbReference>
<accession>A0A0S2K2N8</accession>
<dbReference type="GO" id="GO:0016787">
    <property type="term" value="F:hydrolase activity"/>
    <property type="evidence" value="ECO:0007669"/>
    <property type="project" value="UniProtKB-KW"/>
</dbReference>